<evidence type="ECO:0000256" key="14">
    <source>
        <dbReference type="ARBA" id="ARBA00054880"/>
    </source>
</evidence>
<dbReference type="FunFam" id="3.30.450.20:FF:000045">
    <property type="entry name" value="Sensor histidine kinase DcuS"/>
    <property type="match status" value="1"/>
</dbReference>
<dbReference type="OrthoDB" id="9792686at2"/>
<dbReference type="PANTHER" id="PTHR43547:SF10">
    <property type="entry name" value="SENSOR HISTIDINE KINASE DCUS"/>
    <property type="match status" value="1"/>
</dbReference>
<dbReference type="SUPFAM" id="SSF103190">
    <property type="entry name" value="Sensory domain-like"/>
    <property type="match status" value="1"/>
</dbReference>
<evidence type="ECO:0000256" key="9">
    <source>
        <dbReference type="ARBA" id="ARBA00022777"/>
    </source>
</evidence>
<dbReference type="InterPro" id="IPR039506">
    <property type="entry name" value="SPOB_a"/>
</dbReference>
<dbReference type="InterPro" id="IPR003594">
    <property type="entry name" value="HATPase_dom"/>
</dbReference>
<evidence type="ECO:0000256" key="6">
    <source>
        <dbReference type="ARBA" id="ARBA00022679"/>
    </source>
</evidence>
<dbReference type="Pfam" id="PF00989">
    <property type="entry name" value="PAS"/>
    <property type="match status" value="1"/>
</dbReference>
<dbReference type="Gene3D" id="3.30.450.20">
    <property type="entry name" value="PAS domain"/>
    <property type="match status" value="2"/>
</dbReference>
<keyword evidence="4" id="KW-1003">Cell membrane</keyword>
<organism evidence="18 19">
    <name type="scientific">Enterobacter sp. (strain 638)</name>
    <dbReference type="NCBI Taxonomy" id="399742"/>
    <lineage>
        <taxon>Bacteria</taxon>
        <taxon>Pseudomonadati</taxon>
        <taxon>Pseudomonadota</taxon>
        <taxon>Gammaproteobacteria</taxon>
        <taxon>Enterobacterales</taxon>
        <taxon>Enterobacteriaceae</taxon>
        <taxon>Enterobacter</taxon>
    </lineage>
</organism>
<comment type="catalytic activity">
    <reaction evidence="1">
        <text>ATP + protein L-histidine = ADP + protein N-phospho-L-histidine.</text>
        <dbReference type="EC" id="2.7.13.3"/>
    </reaction>
</comment>
<dbReference type="Pfam" id="PF02518">
    <property type="entry name" value="HATPase_c"/>
    <property type="match status" value="1"/>
</dbReference>
<dbReference type="InterPro" id="IPR005467">
    <property type="entry name" value="His_kinase_dom"/>
</dbReference>
<reference evidence="19" key="1">
    <citation type="journal article" date="2010" name="PLoS Genet.">
        <title>Genome sequence of the plant growth promoting endophytic bacterium Enterobacter sp. 638.</title>
        <authorList>
            <person name="Taghavi S."/>
            <person name="van der Lelie D."/>
            <person name="Hoffman A."/>
            <person name="Zhang Y.B."/>
            <person name="Walla M.D."/>
            <person name="Vangronsveld J."/>
            <person name="Newman L."/>
            <person name="Monchy S."/>
        </authorList>
    </citation>
    <scope>NUCLEOTIDE SEQUENCE [LARGE SCALE GENOMIC DNA]</scope>
    <source>
        <strain evidence="19">638</strain>
    </source>
</reference>
<dbReference type="InterPro" id="IPR033463">
    <property type="entry name" value="sCache_3"/>
</dbReference>
<dbReference type="EMBL" id="CP000653">
    <property type="protein sequence ID" value="ABP61224.1"/>
    <property type="molecule type" value="Genomic_DNA"/>
</dbReference>
<dbReference type="PANTHER" id="PTHR43547">
    <property type="entry name" value="TWO-COMPONENT HISTIDINE KINASE"/>
    <property type="match status" value="1"/>
</dbReference>
<dbReference type="InterPro" id="IPR016120">
    <property type="entry name" value="Sig_transdc_His_kin_SpoOB"/>
</dbReference>
<name>A0A9J9GHM9_ENT38</name>
<dbReference type="SUPFAM" id="SSF55874">
    <property type="entry name" value="ATPase domain of HSP90 chaperone/DNA topoisomerase II/histidine kinase"/>
    <property type="match status" value="1"/>
</dbReference>
<dbReference type="GO" id="GO:0000155">
    <property type="term" value="F:phosphorelay sensor kinase activity"/>
    <property type="evidence" value="ECO:0007669"/>
    <property type="project" value="InterPro"/>
</dbReference>
<dbReference type="EC" id="2.7.13.3" evidence="3"/>
<dbReference type="CDD" id="cd16915">
    <property type="entry name" value="HATPase_DpiB-CitA-like"/>
    <property type="match status" value="1"/>
</dbReference>
<evidence type="ECO:0000256" key="3">
    <source>
        <dbReference type="ARBA" id="ARBA00012438"/>
    </source>
</evidence>
<feature type="domain" description="Histidine kinase" evidence="17">
    <location>
        <begin position="430"/>
        <end position="533"/>
    </location>
</feature>
<keyword evidence="12" id="KW-0902">Two-component regulatory system</keyword>
<evidence type="ECO:0000256" key="2">
    <source>
        <dbReference type="ARBA" id="ARBA00004651"/>
    </source>
</evidence>
<dbReference type="GO" id="GO:0005524">
    <property type="term" value="F:ATP binding"/>
    <property type="evidence" value="ECO:0007669"/>
    <property type="project" value="UniProtKB-KW"/>
</dbReference>
<feature type="transmembrane region" description="Helical" evidence="16">
    <location>
        <begin position="20"/>
        <end position="41"/>
    </location>
</feature>
<dbReference type="InterPro" id="IPR029151">
    <property type="entry name" value="Sensor-like_sf"/>
</dbReference>
<evidence type="ECO:0000256" key="5">
    <source>
        <dbReference type="ARBA" id="ARBA00022553"/>
    </source>
</evidence>
<keyword evidence="11 16" id="KW-1133">Transmembrane helix</keyword>
<keyword evidence="5" id="KW-0597">Phosphoprotein</keyword>
<keyword evidence="6" id="KW-0808">Transferase</keyword>
<dbReference type="Gene3D" id="1.10.287.130">
    <property type="match status" value="1"/>
</dbReference>
<evidence type="ECO:0000256" key="16">
    <source>
        <dbReference type="SAM" id="Phobius"/>
    </source>
</evidence>
<dbReference type="AlphaFoldDB" id="A0A9J9GHM9"/>
<evidence type="ECO:0000256" key="12">
    <source>
        <dbReference type="ARBA" id="ARBA00023012"/>
    </source>
</evidence>
<sequence>MSDVQPLVMTRKRPMKLNTLVTLMVSSVIGSVLLVIFALYFMQITKATRDGVKDTALAIARTLADSPDVKRGLLLSAEKSQIQPVAEAITRRNDLLFAVVTNMQGVRYSHPDTRLIGHHFIGEDLKPALAGNENVSVNHGVLAEALRVFTPVYDDQHRQIGVVAIGISLKKVDEEISRSRWGVIWTVLFSALMGTLGTWGLVHLLKRILFGLEPYEISALFEQRQAMLQSLKEGVIAIDSQGRVTMINHTARQILLLPTQGADMPRHVPMLASLRRVSQTGKALQDQEIDSNGRLLLCNTFPVRSQNAVIGAISTFRDKTEIRELMQRMDGMVSYVDALRTHSHEFMNKLHVILGLLHMKRYDKLEEYIIQTAQNYQTDIGAIQNKIKSPVIAGFLLGKMNRAKEAGISLTLAEECQVPDTPNTEHVTVLITVLGNLIENALDAMSDQPEGEIGLLMHYQNGWLSCEISDDGPGIDPSRLAHIFTKGFSTKGENRGVGLFLARQQLEKLGGEIAVESELGVFTQFFVQIPWDSERKIA</sequence>
<evidence type="ECO:0000256" key="4">
    <source>
        <dbReference type="ARBA" id="ARBA00022475"/>
    </source>
</evidence>
<dbReference type="RefSeq" id="WP_015959557.1">
    <property type="nucleotide sequence ID" value="NC_009436.1"/>
</dbReference>
<evidence type="ECO:0000259" key="17">
    <source>
        <dbReference type="PROSITE" id="PS50109"/>
    </source>
</evidence>
<dbReference type="Pfam" id="PF14689">
    <property type="entry name" value="SPOB_a"/>
    <property type="match status" value="1"/>
</dbReference>
<evidence type="ECO:0000256" key="8">
    <source>
        <dbReference type="ARBA" id="ARBA00022741"/>
    </source>
</evidence>
<dbReference type="InterPro" id="IPR036890">
    <property type="entry name" value="HATPase_C_sf"/>
</dbReference>
<evidence type="ECO:0000256" key="15">
    <source>
        <dbReference type="ARBA" id="ARBA00067636"/>
    </source>
</evidence>
<dbReference type="Gene3D" id="3.30.565.10">
    <property type="entry name" value="Histidine kinase-like ATPase, C-terminal domain"/>
    <property type="match status" value="1"/>
</dbReference>
<dbReference type="NCBIfam" id="NF008298">
    <property type="entry name" value="PRK11086.1"/>
    <property type="match status" value="1"/>
</dbReference>
<keyword evidence="13 16" id="KW-0472">Membrane</keyword>
<dbReference type="GO" id="GO:0006355">
    <property type="term" value="P:regulation of DNA-templated transcription"/>
    <property type="evidence" value="ECO:0007669"/>
    <property type="project" value="InterPro"/>
</dbReference>
<gene>
    <name evidence="18" type="ordered locus">Ent638_2555</name>
</gene>
<dbReference type="PRINTS" id="PR00344">
    <property type="entry name" value="BCTRLSENSOR"/>
</dbReference>
<dbReference type="Proteomes" id="UP000000230">
    <property type="component" value="Chromosome"/>
</dbReference>
<evidence type="ECO:0000313" key="18">
    <source>
        <dbReference type="EMBL" id="ABP61224.1"/>
    </source>
</evidence>
<dbReference type="Pfam" id="PF17203">
    <property type="entry name" value="sCache_3_2"/>
    <property type="match status" value="1"/>
</dbReference>
<evidence type="ECO:0000313" key="19">
    <source>
        <dbReference type="Proteomes" id="UP000000230"/>
    </source>
</evidence>
<accession>A0A9J9GHM9</accession>
<keyword evidence="19" id="KW-1185">Reference proteome</keyword>
<evidence type="ECO:0000256" key="7">
    <source>
        <dbReference type="ARBA" id="ARBA00022692"/>
    </source>
</evidence>
<evidence type="ECO:0000256" key="1">
    <source>
        <dbReference type="ARBA" id="ARBA00000085"/>
    </source>
</evidence>
<dbReference type="InterPro" id="IPR013767">
    <property type="entry name" value="PAS_fold"/>
</dbReference>
<evidence type="ECO:0000256" key="13">
    <source>
        <dbReference type="ARBA" id="ARBA00023136"/>
    </source>
</evidence>
<keyword evidence="7 16" id="KW-0812">Transmembrane</keyword>
<dbReference type="SMART" id="SM00387">
    <property type="entry name" value="HATPase_c"/>
    <property type="match status" value="1"/>
</dbReference>
<dbReference type="SUPFAM" id="SSF55890">
    <property type="entry name" value="Sporulation response regulatory protein Spo0B"/>
    <property type="match status" value="1"/>
</dbReference>
<proteinExistence type="predicted"/>
<dbReference type="InterPro" id="IPR004358">
    <property type="entry name" value="Sig_transdc_His_kin-like_C"/>
</dbReference>
<dbReference type="GO" id="GO:0005886">
    <property type="term" value="C:plasma membrane"/>
    <property type="evidence" value="ECO:0007669"/>
    <property type="project" value="UniProtKB-SubCell"/>
</dbReference>
<dbReference type="InterPro" id="IPR035965">
    <property type="entry name" value="PAS-like_dom_sf"/>
</dbReference>
<dbReference type="FunFam" id="3.30.450.20:FF:000018">
    <property type="entry name" value="Sensor histidine kinase DcuS"/>
    <property type="match status" value="1"/>
</dbReference>
<keyword evidence="10" id="KW-0067">ATP-binding</keyword>
<dbReference type="FunFam" id="1.10.287.130:FF:000011">
    <property type="entry name" value="Sensor histidine kinase DcuS"/>
    <property type="match status" value="1"/>
</dbReference>
<keyword evidence="9 18" id="KW-0418">Kinase</keyword>
<dbReference type="KEGG" id="ent:Ent638_2555"/>
<comment type="function">
    <text evidence="14">Member of the two-component regulatory system DcuR/DcuS. Involved in the C4-dicarboxylate-stimulated regulation of the genes encoding the anaerobic fumarate respiratory system (frdABCD; nuoAN; dcuB; sdhCDAB; etc.). Weakly regulates the aerobic C4-dicarboxylate transporter dctA. Activates DcuR by phosphorylation.</text>
</comment>
<evidence type="ECO:0000256" key="11">
    <source>
        <dbReference type="ARBA" id="ARBA00022989"/>
    </source>
</evidence>
<keyword evidence="8" id="KW-0547">Nucleotide-binding</keyword>
<comment type="subcellular location">
    <subcellularLocation>
        <location evidence="2">Cell membrane</location>
        <topology evidence="2">Multi-pass membrane protein</topology>
    </subcellularLocation>
</comment>
<dbReference type="SUPFAM" id="SSF55785">
    <property type="entry name" value="PYP-like sensor domain (PAS domain)"/>
    <property type="match status" value="1"/>
</dbReference>
<evidence type="ECO:0000256" key="10">
    <source>
        <dbReference type="ARBA" id="ARBA00022840"/>
    </source>
</evidence>
<protein>
    <recommendedName>
        <fullName evidence="15">Sensor histidine kinase DcuS</fullName>
        <ecNumber evidence="3">2.7.13.3</ecNumber>
    </recommendedName>
</protein>
<dbReference type="PROSITE" id="PS50109">
    <property type="entry name" value="HIS_KIN"/>
    <property type="match status" value="1"/>
</dbReference>
<feature type="transmembrane region" description="Helical" evidence="16">
    <location>
        <begin position="181"/>
        <end position="202"/>
    </location>
</feature>